<dbReference type="EMBL" id="JAMSHT010000001">
    <property type="protein sequence ID" value="MCM8557742.1"/>
    <property type="molecule type" value="Genomic_DNA"/>
</dbReference>
<reference evidence="4" key="1">
    <citation type="submission" date="2022-06" db="EMBL/GenBank/DDBJ databases">
        <title>Sphingomicrobium sedimins sp. nov., a marine bacterium isolated from tidal flat.</title>
        <authorList>
            <person name="Kim C.-H."/>
            <person name="Yoo Y."/>
            <person name="Kim J.-J."/>
        </authorList>
    </citation>
    <scope>NUCLEOTIDE SEQUENCE</scope>
    <source>
        <strain evidence="4">GRR-S6-50</strain>
    </source>
</reference>
<dbReference type="GO" id="GO:0016788">
    <property type="term" value="F:hydrolase activity, acting on ester bonds"/>
    <property type="evidence" value="ECO:0007669"/>
    <property type="project" value="InterPro"/>
</dbReference>
<dbReference type="Pfam" id="PF03797">
    <property type="entry name" value="Autotransporter"/>
    <property type="match status" value="1"/>
</dbReference>
<keyword evidence="1" id="KW-0378">Hydrolase</keyword>
<dbReference type="AlphaFoldDB" id="A0A9X2J501"/>
<keyword evidence="2" id="KW-0732">Signal</keyword>
<feature type="signal peptide" evidence="2">
    <location>
        <begin position="1"/>
        <end position="26"/>
    </location>
</feature>
<evidence type="ECO:0000256" key="2">
    <source>
        <dbReference type="SAM" id="SignalP"/>
    </source>
</evidence>
<dbReference type="PANTHER" id="PTHR45648:SF22">
    <property type="entry name" value="GDSL LIPASE_ACYLHYDROLASE FAMILY PROTEIN (AFU_ORTHOLOGUE AFUA_4G14700)"/>
    <property type="match status" value="1"/>
</dbReference>
<feature type="chain" id="PRO_5040774464" evidence="2">
    <location>
        <begin position="27"/>
        <end position="615"/>
    </location>
</feature>
<evidence type="ECO:0000259" key="3">
    <source>
        <dbReference type="PROSITE" id="PS51208"/>
    </source>
</evidence>
<dbReference type="Gene3D" id="2.40.128.130">
    <property type="entry name" value="Autotransporter beta-domain"/>
    <property type="match status" value="1"/>
</dbReference>
<dbReference type="InterPro" id="IPR005546">
    <property type="entry name" value="Autotransporte_beta"/>
</dbReference>
<sequence length="615" mass="63758">MTKKKLLGATLLGAAATMALPQAAHAQRVDRIVAFGDSYADDGNFFELVGLDPVDTLVYPTGRFSGGTNYIDTLGILLDAPIDNFAIGGALTDNTNTNGPPLGFATEYGAFLSGGGGAFPTVNGTFDENDLLAISIGGNDARFYQTQGGDFAGAASAAVASAAQAEFGLDLLVDAGARNISFLAGNTAEIPEVAGQPNPLEAAAIRNEYSTTFNAEIRQVLAGYAANGVMVHYLDLSAVNQSISANFSEFGLVGAVCPIFPDTTCAADPAEAAKYLFYGDALHLTSAGFDIVAQYVATQLQAPLTLVAPSENALDNARQMGRAVTARMDGSSPRDGGLGEGLNFFVQGDTFSRTTGMTMDSDAYAIENYGVAAGLEYGAGNAMIGLAVRYGMPEAEFLNGAAETESTSLSGSVYGAYALGPVFAQAYVGIGTDDHEIERRGVVDSLGLEGQADGEHFFVGGKIGYLANVGKLRVGPVVAIDHLDVDVDPYTEMGDAALALSVSEAQISSTRGSVGVEVRGDFAGEGIQLRPYGGIMLEKEMSGGPRDFTFSQTASPEIVNSWTVGELDDDIYGRLRAGFSAQIFSSLRLDVSATTTVDKGDGEETAASVGLTLGF</sequence>
<dbReference type="SUPFAM" id="SSF52266">
    <property type="entry name" value="SGNH hydrolase"/>
    <property type="match status" value="1"/>
</dbReference>
<protein>
    <submittedName>
        <fullName evidence="4">Autotransporter domain-containing protein</fullName>
    </submittedName>
</protein>
<evidence type="ECO:0000313" key="5">
    <source>
        <dbReference type="Proteomes" id="UP001155128"/>
    </source>
</evidence>
<dbReference type="InterPro" id="IPR001087">
    <property type="entry name" value="GDSL"/>
</dbReference>
<organism evidence="4 5">
    <name type="scientific">Sphingomicrobium sediminis</name>
    <dbReference type="NCBI Taxonomy" id="2950949"/>
    <lineage>
        <taxon>Bacteria</taxon>
        <taxon>Pseudomonadati</taxon>
        <taxon>Pseudomonadota</taxon>
        <taxon>Alphaproteobacteria</taxon>
        <taxon>Sphingomonadales</taxon>
        <taxon>Sphingomonadaceae</taxon>
        <taxon>Sphingomicrobium</taxon>
    </lineage>
</organism>
<comment type="caution">
    <text evidence="4">The sequence shown here is derived from an EMBL/GenBank/DDBJ whole genome shotgun (WGS) entry which is preliminary data.</text>
</comment>
<dbReference type="SUPFAM" id="SSF103515">
    <property type="entry name" value="Autotransporter"/>
    <property type="match status" value="1"/>
</dbReference>
<evidence type="ECO:0000313" key="4">
    <source>
        <dbReference type="EMBL" id="MCM8557742.1"/>
    </source>
</evidence>
<gene>
    <name evidence="4" type="ORF">NDO55_07910</name>
</gene>
<proteinExistence type="predicted"/>
<dbReference type="InterPro" id="IPR036514">
    <property type="entry name" value="SGNH_hydro_sf"/>
</dbReference>
<dbReference type="SMART" id="SM00869">
    <property type="entry name" value="Autotransporter"/>
    <property type="match status" value="1"/>
</dbReference>
<dbReference type="PANTHER" id="PTHR45648">
    <property type="entry name" value="GDSL LIPASE/ACYLHYDROLASE FAMILY PROTEIN (AFU_ORTHOLOGUE AFUA_4G14700)"/>
    <property type="match status" value="1"/>
</dbReference>
<name>A0A9X2J501_9SPHN</name>
<keyword evidence="5" id="KW-1185">Reference proteome</keyword>
<dbReference type="RefSeq" id="WP_252114072.1">
    <property type="nucleotide sequence ID" value="NZ_JAMSHT010000001.1"/>
</dbReference>
<dbReference type="Proteomes" id="UP001155128">
    <property type="component" value="Unassembled WGS sequence"/>
</dbReference>
<dbReference type="PROSITE" id="PS51208">
    <property type="entry name" value="AUTOTRANSPORTER"/>
    <property type="match status" value="1"/>
</dbReference>
<dbReference type="Gene3D" id="3.40.50.1110">
    <property type="entry name" value="SGNH hydrolase"/>
    <property type="match status" value="1"/>
</dbReference>
<accession>A0A9X2J501</accession>
<dbReference type="Pfam" id="PF00657">
    <property type="entry name" value="Lipase_GDSL"/>
    <property type="match status" value="1"/>
</dbReference>
<evidence type="ECO:0000256" key="1">
    <source>
        <dbReference type="ARBA" id="ARBA00022801"/>
    </source>
</evidence>
<dbReference type="InterPro" id="IPR051058">
    <property type="entry name" value="GDSL_Est/Lipase"/>
</dbReference>
<dbReference type="InterPro" id="IPR036709">
    <property type="entry name" value="Autotransporte_beta_dom_sf"/>
</dbReference>
<feature type="domain" description="Autotransporter" evidence="3">
    <location>
        <begin position="337"/>
        <end position="615"/>
    </location>
</feature>